<evidence type="ECO:0000313" key="3">
    <source>
        <dbReference type="Proteomes" id="UP000823388"/>
    </source>
</evidence>
<feature type="region of interest" description="Disordered" evidence="1">
    <location>
        <begin position="19"/>
        <end position="93"/>
    </location>
</feature>
<evidence type="ECO:0000313" key="2">
    <source>
        <dbReference type="EMBL" id="KAG2571307.1"/>
    </source>
</evidence>
<evidence type="ECO:0000256" key="1">
    <source>
        <dbReference type="SAM" id="MobiDB-lite"/>
    </source>
</evidence>
<gene>
    <name evidence="2" type="ORF">PVAP13_7KG099700</name>
</gene>
<dbReference type="EMBL" id="CM029049">
    <property type="protein sequence ID" value="KAG2571307.1"/>
    <property type="molecule type" value="Genomic_DNA"/>
</dbReference>
<organism evidence="2 3">
    <name type="scientific">Panicum virgatum</name>
    <name type="common">Blackwell switchgrass</name>
    <dbReference type="NCBI Taxonomy" id="38727"/>
    <lineage>
        <taxon>Eukaryota</taxon>
        <taxon>Viridiplantae</taxon>
        <taxon>Streptophyta</taxon>
        <taxon>Embryophyta</taxon>
        <taxon>Tracheophyta</taxon>
        <taxon>Spermatophyta</taxon>
        <taxon>Magnoliopsida</taxon>
        <taxon>Liliopsida</taxon>
        <taxon>Poales</taxon>
        <taxon>Poaceae</taxon>
        <taxon>PACMAD clade</taxon>
        <taxon>Panicoideae</taxon>
        <taxon>Panicodae</taxon>
        <taxon>Paniceae</taxon>
        <taxon>Panicinae</taxon>
        <taxon>Panicum</taxon>
        <taxon>Panicum sect. Hiantes</taxon>
    </lineage>
</organism>
<comment type="caution">
    <text evidence="2">The sequence shown here is derived from an EMBL/GenBank/DDBJ whole genome shotgun (WGS) entry which is preliminary data.</text>
</comment>
<dbReference type="AlphaFoldDB" id="A0A8T0Q8Q6"/>
<reference evidence="2" key="1">
    <citation type="submission" date="2020-05" db="EMBL/GenBank/DDBJ databases">
        <title>WGS assembly of Panicum virgatum.</title>
        <authorList>
            <person name="Lovell J.T."/>
            <person name="Jenkins J."/>
            <person name="Shu S."/>
            <person name="Juenger T.E."/>
            <person name="Schmutz J."/>
        </authorList>
    </citation>
    <scope>NUCLEOTIDE SEQUENCE</scope>
    <source>
        <strain evidence="2">AP13</strain>
    </source>
</reference>
<sequence length="167" mass="19003">MADKKRKLSQLGMRRFLIDTRNQCAPGGGSHGTERNSSDNEAQRVPDQPETQPILEPQEIRAETQVNLEPRELPDQPDTEAILEPQEMPTETQVNLEPRELPDHPELQTNLGNSVAEFNPNEILCDQRLGSKYMNMLLKFKTKFTYVLNNDFSSEIMEGIKFAYANG</sequence>
<keyword evidence="3" id="KW-1185">Reference proteome</keyword>
<feature type="compositionally biased region" description="Basic and acidic residues" evidence="1">
    <location>
        <begin position="32"/>
        <end position="44"/>
    </location>
</feature>
<name>A0A8T0Q8Q6_PANVG</name>
<protein>
    <submittedName>
        <fullName evidence="2">Uncharacterized protein</fullName>
    </submittedName>
</protein>
<proteinExistence type="predicted"/>
<dbReference type="Proteomes" id="UP000823388">
    <property type="component" value="Chromosome 7K"/>
</dbReference>
<accession>A0A8T0Q8Q6</accession>